<comment type="caution">
    <text evidence="3">The sequence shown here is derived from an EMBL/GenBank/DDBJ whole genome shotgun (WGS) entry which is preliminary data.</text>
</comment>
<proteinExistence type="predicted"/>
<evidence type="ECO:0000313" key="4">
    <source>
        <dbReference type="EMBL" id="PRO95044.1"/>
    </source>
</evidence>
<evidence type="ECO:0000313" key="3">
    <source>
        <dbReference type="EMBL" id="MDT7037735.1"/>
    </source>
</evidence>
<evidence type="ECO:0000313" key="7">
    <source>
        <dbReference type="Proteomes" id="UP000238378"/>
    </source>
</evidence>
<dbReference type="PANTHER" id="PTHR43283:SF11">
    <property type="entry name" value="BETA-LACTAMASE-RELATED DOMAIN-CONTAINING PROTEIN"/>
    <property type="match status" value="1"/>
</dbReference>
<accession>A0A241RQ87</accession>
<dbReference type="InterPro" id="IPR001466">
    <property type="entry name" value="Beta-lactam-related"/>
</dbReference>
<dbReference type="PANTHER" id="PTHR43283">
    <property type="entry name" value="BETA-LACTAMASE-RELATED"/>
    <property type="match status" value="1"/>
</dbReference>
<keyword evidence="7" id="KW-1185">Reference proteome</keyword>
<protein>
    <submittedName>
        <fullName evidence="4 5">Serine hydrolase</fullName>
    </submittedName>
    <submittedName>
        <fullName evidence="3">Serine hydrolase domain-containing protein</fullName>
        <ecNumber evidence="3">3.1.1.103</ecNumber>
    </submittedName>
</protein>
<reference evidence="3" key="3">
    <citation type="submission" date="2023-08" db="EMBL/GenBank/DDBJ databases">
        <authorList>
            <person name="Page C.A."/>
            <person name="Perez-Diaz I.M."/>
        </authorList>
    </citation>
    <scope>NUCLEOTIDE SEQUENCE</scope>
    <source>
        <strain evidence="3">1.8.9</strain>
    </source>
</reference>
<dbReference type="Pfam" id="PF00144">
    <property type="entry name" value="Beta-lactamase"/>
    <property type="match status" value="1"/>
</dbReference>
<dbReference type="Proteomes" id="UP000276249">
    <property type="component" value="Unassembled WGS sequence"/>
</dbReference>
<dbReference type="GO" id="GO:0016787">
    <property type="term" value="F:hydrolase activity"/>
    <property type="evidence" value="ECO:0007669"/>
    <property type="project" value="UniProtKB-KW"/>
</dbReference>
<dbReference type="EMBL" id="JAVLAO010000001">
    <property type="protein sequence ID" value="MDT7037735.1"/>
    <property type="molecule type" value="Genomic_DNA"/>
</dbReference>
<dbReference type="EMBL" id="RDCJ01000070">
    <property type="protein sequence ID" value="RMW48925.1"/>
    <property type="molecule type" value="Genomic_DNA"/>
</dbReference>
<reference evidence="8 9" key="2">
    <citation type="submission" date="2018-10" db="EMBL/GenBank/DDBJ databases">
        <title>Genome sequences of five Lactobacillus pentosus strains isolated from brines of traditionally fermented spanish-style green table olives and differences between them.</title>
        <authorList>
            <person name="Jimenez Diaz R."/>
        </authorList>
    </citation>
    <scope>NUCLEOTIDE SEQUENCE [LARGE SCALE GENOMIC DNA]</scope>
    <source>
        <strain evidence="5 8">IG10</strain>
        <strain evidence="6 9">IG8</strain>
    </source>
</reference>
<keyword evidence="1 3" id="KW-0378">Hydrolase</keyword>
<dbReference type="InterPro" id="IPR050789">
    <property type="entry name" value="Diverse_Enzym_Activities"/>
</dbReference>
<dbReference type="RefSeq" id="WP_088770548.1">
    <property type="nucleotide sequence ID" value="NZ_BOUG01000009.1"/>
</dbReference>
<evidence type="ECO:0000313" key="8">
    <source>
        <dbReference type="Proteomes" id="UP000276249"/>
    </source>
</evidence>
<evidence type="ECO:0000313" key="6">
    <source>
        <dbReference type="EMBL" id="RMW52753.1"/>
    </source>
</evidence>
<dbReference type="InterPro" id="IPR012338">
    <property type="entry name" value="Beta-lactam/transpept-like"/>
</dbReference>
<evidence type="ECO:0000259" key="2">
    <source>
        <dbReference type="Pfam" id="PF00144"/>
    </source>
</evidence>
<sequence>MRMLKKIEEYIDKCIEAGDIYGASFSLITPQGINQYYHGTQGRDEFAIGLDPAMIYDLASVTKVVGTTTRIFQLLSDHTIHLTDSVARFLPGFTHPEITIQNLLLHNSGLPADIDHLDKMQREDLIKAVYDAPLIATPGTTYVYSDLGFILLGWIIRAVDGSLARSIQDHVLYPLAMTNTGYNLNRPKVRFVPTEFDSLRGQIQGQVHDYKAFLLNGESGHAGLFSTLTDLSVFVEMMLNFGEYQGKRVLDENVFDWLGEYDEHGRTLGWERHNGQHQYFHTGFTGPAIAFDLDRQVGLVVLTNRVYPTSDNQVWNQDRQHVFDLFFEAD</sequence>
<dbReference type="KEGG" id="lpg:BB562_15160"/>
<evidence type="ECO:0000256" key="1">
    <source>
        <dbReference type="ARBA" id="ARBA00022801"/>
    </source>
</evidence>
<dbReference type="Proteomes" id="UP001263852">
    <property type="component" value="Unassembled WGS sequence"/>
</dbReference>
<evidence type="ECO:0000313" key="9">
    <source>
        <dbReference type="Proteomes" id="UP000281061"/>
    </source>
</evidence>
<name>A0A241RQ87_LACPE</name>
<reference evidence="4 7" key="1">
    <citation type="submission" date="2018-03" db="EMBL/GenBank/DDBJ databases">
        <title>Draft Genome Sequences of six Lactobacillus pentosus Strains Isolated from Brines of Traditionally Fermented Spanish-Style Green Table Olives.</title>
        <authorList>
            <person name="Calero-Delgado B."/>
            <person name="Martin-Platero A.M."/>
            <person name="Perez-Pulido A.J."/>
            <person name="Benitez-Cabello A."/>
            <person name="Casimiro-Soriguer C.S."/>
            <person name="Martinez-Bueno M."/>
            <person name="Arroyo-Lopez F.N."/>
            <person name="Rodriguez-Gomez F."/>
            <person name="Bautista-Gallego J."/>
            <person name="Garrido-Fernandez A."/>
            <person name="Jimenez-Diaz R."/>
        </authorList>
    </citation>
    <scope>NUCLEOTIDE SEQUENCE [LARGE SCALE GENOMIC DNA]</scope>
    <source>
        <strain evidence="4 7">IG2</strain>
    </source>
</reference>
<organism evidence="3 10">
    <name type="scientific">Lactiplantibacillus pentosus</name>
    <name type="common">Lactobacillus pentosus</name>
    <dbReference type="NCBI Taxonomy" id="1589"/>
    <lineage>
        <taxon>Bacteria</taxon>
        <taxon>Bacillati</taxon>
        <taxon>Bacillota</taxon>
        <taxon>Bacilli</taxon>
        <taxon>Lactobacillales</taxon>
        <taxon>Lactobacillaceae</taxon>
        <taxon>Lactiplantibacillus</taxon>
    </lineage>
</organism>
<dbReference type="SUPFAM" id="SSF56601">
    <property type="entry name" value="beta-lactamase/transpeptidase-like"/>
    <property type="match status" value="1"/>
</dbReference>
<evidence type="ECO:0000313" key="5">
    <source>
        <dbReference type="EMBL" id="RMW48925.1"/>
    </source>
</evidence>
<dbReference type="EC" id="3.1.1.103" evidence="3"/>
<dbReference type="EMBL" id="PVOB01000097">
    <property type="protein sequence ID" value="PRO95044.1"/>
    <property type="molecule type" value="Genomic_DNA"/>
</dbReference>
<dbReference type="Gene3D" id="3.40.710.10">
    <property type="entry name" value="DD-peptidase/beta-lactamase superfamily"/>
    <property type="match status" value="1"/>
</dbReference>
<gene>
    <name evidence="4" type="ORF">C6Y08_06805</name>
    <name evidence="6" type="ORF">D6U17_14595</name>
    <name evidence="5" type="ORF">D6U18_07025</name>
    <name evidence="3" type="ORF">RI555_01740</name>
</gene>
<dbReference type="Proteomes" id="UP000281061">
    <property type="component" value="Unassembled WGS sequence"/>
</dbReference>
<dbReference type="Proteomes" id="UP000238378">
    <property type="component" value="Unassembled WGS sequence"/>
</dbReference>
<evidence type="ECO:0000313" key="10">
    <source>
        <dbReference type="Proteomes" id="UP001263852"/>
    </source>
</evidence>
<dbReference type="AlphaFoldDB" id="A0A241RQ87"/>
<dbReference type="EMBL" id="RDCL01000090">
    <property type="protein sequence ID" value="RMW52753.1"/>
    <property type="molecule type" value="Genomic_DNA"/>
</dbReference>
<feature type="domain" description="Beta-lactamase-related" evidence="2">
    <location>
        <begin position="9"/>
        <end position="317"/>
    </location>
</feature>